<protein>
    <submittedName>
        <fullName evidence="2">Uncharacterized protein</fullName>
    </submittedName>
</protein>
<evidence type="ECO:0000256" key="1">
    <source>
        <dbReference type="SAM" id="MobiDB-lite"/>
    </source>
</evidence>
<reference evidence="2 3" key="1">
    <citation type="journal article" date="2014" name="Agronomy (Basel)">
        <title>A Draft Genome Sequence for Ensete ventricosum, the Drought-Tolerant Tree Against Hunger.</title>
        <authorList>
            <person name="Harrison J."/>
            <person name="Moore K.A."/>
            <person name="Paszkiewicz K."/>
            <person name="Jones T."/>
            <person name="Grant M."/>
            <person name="Ambacheew D."/>
            <person name="Muzemil S."/>
            <person name="Studholme D.J."/>
        </authorList>
    </citation>
    <scope>NUCLEOTIDE SEQUENCE [LARGE SCALE GENOMIC DNA]</scope>
</reference>
<sequence length="104" mass="12360">MHVQRWSDSRDSKTEIETDKRRPIYHYYIDAMDKHGKTIGYLDKRKEMRRRSEIIPRRRTKKRCRRGGDGSISEHDKTPKGAASVRKLKETTVLWQILQGSLFS</sequence>
<organism evidence="2 3">
    <name type="scientific">Ensete ventricosum</name>
    <name type="common">Abyssinian banana</name>
    <name type="synonym">Musa ensete</name>
    <dbReference type="NCBI Taxonomy" id="4639"/>
    <lineage>
        <taxon>Eukaryota</taxon>
        <taxon>Viridiplantae</taxon>
        <taxon>Streptophyta</taxon>
        <taxon>Embryophyta</taxon>
        <taxon>Tracheophyta</taxon>
        <taxon>Spermatophyta</taxon>
        <taxon>Magnoliopsida</taxon>
        <taxon>Liliopsida</taxon>
        <taxon>Zingiberales</taxon>
        <taxon>Musaceae</taxon>
        <taxon>Ensete</taxon>
    </lineage>
</organism>
<name>A0A426Z1E6_ENSVE</name>
<comment type="caution">
    <text evidence="2">The sequence shown here is derived from an EMBL/GenBank/DDBJ whole genome shotgun (WGS) entry which is preliminary data.</text>
</comment>
<dbReference type="AlphaFoldDB" id="A0A426Z1E6"/>
<proteinExistence type="predicted"/>
<accession>A0A426Z1E6</accession>
<feature type="compositionally biased region" description="Basic and acidic residues" evidence="1">
    <location>
        <begin position="66"/>
        <end position="79"/>
    </location>
</feature>
<dbReference type="Proteomes" id="UP000287651">
    <property type="component" value="Unassembled WGS sequence"/>
</dbReference>
<feature type="region of interest" description="Disordered" evidence="1">
    <location>
        <begin position="57"/>
        <end position="84"/>
    </location>
</feature>
<evidence type="ECO:0000313" key="3">
    <source>
        <dbReference type="Proteomes" id="UP000287651"/>
    </source>
</evidence>
<dbReference type="EMBL" id="AMZH03008999">
    <property type="protein sequence ID" value="RRT57799.1"/>
    <property type="molecule type" value="Genomic_DNA"/>
</dbReference>
<gene>
    <name evidence="2" type="ORF">B296_00047018</name>
</gene>
<evidence type="ECO:0000313" key="2">
    <source>
        <dbReference type="EMBL" id="RRT57799.1"/>
    </source>
</evidence>